<name>A0A2I2F591_ASPCN</name>
<dbReference type="EMBL" id="KZ559158">
    <property type="protein sequence ID" value="PLB35784.1"/>
    <property type="molecule type" value="Genomic_DNA"/>
</dbReference>
<gene>
    <name evidence="2" type="ORF">BDW47DRAFT_109803</name>
</gene>
<dbReference type="Proteomes" id="UP000234585">
    <property type="component" value="Unassembled WGS sequence"/>
</dbReference>
<organism evidence="2 3">
    <name type="scientific">Aspergillus candidus</name>
    <dbReference type="NCBI Taxonomy" id="41067"/>
    <lineage>
        <taxon>Eukaryota</taxon>
        <taxon>Fungi</taxon>
        <taxon>Dikarya</taxon>
        <taxon>Ascomycota</taxon>
        <taxon>Pezizomycotina</taxon>
        <taxon>Eurotiomycetes</taxon>
        <taxon>Eurotiomycetidae</taxon>
        <taxon>Eurotiales</taxon>
        <taxon>Aspergillaceae</taxon>
        <taxon>Aspergillus</taxon>
        <taxon>Aspergillus subgen. Circumdati</taxon>
    </lineage>
</organism>
<accession>A0A2I2F591</accession>
<dbReference type="RefSeq" id="XP_024669796.1">
    <property type="nucleotide sequence ID" value="XM_024813560.1"/>
</dbReference>
<keyword evidence="3" id="KW-1185">Reference proteome</keyword>
<feature type="transmembrane region" description="Helical" evidence="1">
    <location>
        <begin position="42"/>
        <end position="63"/>
    </location>
</feature>
<keyword evidence="1" id="KW-0812">Transmembrane</keyword>
<evidence type="ECO:0000256" key="1">
    <source>
        <dbReference type="SAM" id="Phobius"/>
    </source>
</evidence>
<protein>
    <submittedName>
        <fullName evidence="2">Uncharacterized protein</fullName>
    </submittedName>
</protein>
<reference evidence="2 3" key="1">
    <citation type="submission" date="2017-12" db="EMBL/GenBank/DDBJ databases">
        <authorList>
            <consortium name="DOE Joint Genome Institute"/>
            <person name="Haridas S."/>
            <person name="Kjaerbolling I."/>
            <person name="Vesth T.C."/>
            <person name="Frisvad J.C."/>
            <person name="Nybo J.L."/>
            <person name="Theobald S."/>
            <person name="Kuo A."/>
            <person name="Bowyer P."/>
            <person name="Matsuda Y."/>
            <person name="Mondo S."/>
            <person name="Lyhne E.K."/>
            <person name="Kogle M.E."/>
            <person name="Clum A."/>
            <person name="Lipzen A."/>
            <person name="Salamov A."/>
            <person name="Ngan C.Y."/>
            <person name="Daum C."/>
            <person name="Chiniquy J."/>
            <person name="Barry K."/>
            <person name="LaButti K."/>
            <person name="Simmons B.A."/>
            <person name="Magnuson J.K."/>
            <person name="Mortensen U.H."/>
            <person name="Larsen T.O."/>
            <person name="Grigoriev I.V."/>
            <person name="Baker S.E."/>
            <person name="Andersen M.R."/>
            <person name="Nordberg H.P."/>
            <person name="Cantor M.N."/>
            <person name="Hua S.X."/>
        </authorList>
    </citation>
    <scope>NUCLEOTIDE SEQUENCE [LARGE SCALE GENOMIC DNA]</scope>
    <source>
        <strain evidence="2 3">CBS 102.13</strain>
    </source>
</reference>
<keyword evidence="1" id="KW-0472">Membrane</keyword>
<feature type="non-terminal residue" evidence="2">
    <location>
        <position position="144"/>
    </location>
</feature>
<dbReference type="GeneID" id="36520720"/>
<proteinExistence type="predicted"/>
<keyword evidence="1" id="KW-1133">Transmembrane helix</keyword>
<sequence length="144" mass="15200">MISIGTSINIVAMAIVVFRGDIGIVVVVIFRGDIGKVNTLVITIVRGDIGIVAIGFGCSFSRLRSLFLRSRLFNLLSSLPFRLDISADVEISVSVRGGIVVRPLSLAQHLTAVSQVSTRRIGGHAALGVNCISGSPVRLMVDGV</sequence>
<evidence type="ECO:0000313" key="2">
    <source>
        <dbReference type="EMBL" id="PLB35784.1"/>
    </source>
</evidence>
<evidence type="ECO:0000313" key="3">
    <source>
        <dbReference type="Proteomes" id="UP000234585"/>
    </source>
</evidence>
<feature type="transmembrane region" description="Helical" evidence="1">
    <location>
        <begin position="7"/>
        <end position="30"/>
    </location>
</feature>
<dbReference type="AlphaFoldDB" id="A0A2I2F591"/>